<evidence type="ECO:0000256" key="14">
    <source>
        <dbReference type="RuleBase" id="RU361203"/>
    </source>
</evidence>
<dbReference type="PANTHER" id="PTHR22953:SF120">
    <property type="entry name" value="PURPLE ACID PHOSPHATASE 11-RELATED"/>
    <property type="match status" value="1"/>
</dbReference>
<evidence type="ECO:0000259" key="17">
    <source>
        <dbReference type="Pfam" id="PF14008"/>
    </source>
</evidence>
<evidence type="ECO:0000256" key="12">
    <source>
        <dbReference type="ARBA" id="ARBA00023004"/>
    </source>
</evidence>
<dbReference type="EC" id="3.1.3.2" evidence="14"/>
<dbReference type="GO" id="GO:0016036">
    <property type="term" value="P:cellular response to phosphate starvation"/>
    <property type="evidence" value="ECO:0000318"/>
    <property type="project" value="GO_Central"/>
</dbReference>
<sequence>MATVAGGEFPAPKHIMPDNQPNHHGQQHPSVVRHDSQHIRYPIAEFTPNNAADPSLTLQFRPIFREINGATSDGGDGLTGDLRWRRRDSRNCTYVRKPRASIDIPVEYFTPPPGFNAPEQVHITQGDHVGRGMIITWVTPVHPTPNVVTYWEANCRHGHKHKSRATTTSYRYYNYTSGYIHHATLRKLKFDTKYIYEVGKHNATRRFSFTTPPQVGPDVPYTFGVIGDLGQTYDSNQTFEHYVSNPKGQAMLYVGDLSYADNHPFHNNVKWDTWGRFVEKSTAYQPWIWTAGNHEIDFAPEIGENTPFRPYLHRYHVPYKASQSTSPLWYSIKRASTYIIVLSSYSAYGKYTPQYNWLEQELPKINRAETPWVIVLLHSPWYNTNSYHYMEGESMRVMFEPWFVQHKVDLVFSGHVHSYERSKRVSNVRYNITNALSTPVEDTSAPVYITIGDGGNIEGLANSFTEPQPNYSAFREASFGHAILEIKNRTHAFYTWHRNQDSEPVAADSTWFYNRFWYPYEEPTSMV</sequence>
<evidence type="ECO:0000256" key="15">
    <source>
        <dbReference type="SAM" id="MobiDB-lite"/>
    </source>
</evidence>
<dbReference type="SUPFAM" id="SSF56300">
    <property type="entry name" value="Metallo-dependent phosphatases"/>
    <property type="match status" value="1"/>
</dbReference>
<evidence type="ECO:0000313" key="19">
    <source>
        <dbReference type="EMBL" id="EYU25836.1"/>
    </source>
</evidence>
<comment type="similarity">
    <text evidence="6 14">Belongs to the metallophosphoesterase superfamily. Purple acid phosphatase family.</text>
</comment>
<dbReference type="FunFam" id="2.60.40.380:FF:000001">
    <property type="entry name" value="Fe(3+)-Zn(2+) purple acid phosphatase"/>
    <property type="match status" value="1"/>
</dbReference>
<dbReference type="InterPro" id="IPR029052">
    <property type="entry name" value="Metallo-depent_PP-like"/>
</dbReference>
<keyword evidence="9" id="KW-0732">Signal</keyword>
<evidence type="ECO:0000256" key="6">
    <source>
        <dbReference type="ARBA" id="ARBA00008723"/>
    </source>
</evidence>
<dbReference type="InterPro" id="IPR015914">
    <property type="entry name" value="PAPs_N"/>
</dbReference>
<evidence type="ECO:0000256" key="9">
    <source>
        <dbReference type="ARBA" id="ARBA00022729"/>
    </source>
</evidence>
<keyword evidence="11" id="KW-0862">Zinc</keyword>
<evidence type="ECO:0000256" key="2">
    <source>
        <dbReference type="ARBA" id="ARBA00001936"/>
    </source>
</evidence>
<evidence type="ECO:0000313" key="20">
    <source>
        <dbReference type="Proteomes" id="UP000030748"/>
    </source>
</evidence>
<dbReference type="GO" id="GO:0003993">
    <property type="term" value="F:acid phosphatase activity"/>
    <property type="evidence" value="ECO:0000318"/>
    <property type="project" value="GO_Central"/>
</dbReference>
<comment type="cofactor">
    <cofactor evidence="5">
        <name>Cu(2+)</name>
        <dbReference type="ChEBI" id="CHEBI:29036"/>
    </cofactor>
</comment>
<keyword evidence="20" id="KW-1185">Reference proteome</keyword>
<keyword evidence="12" id="KW-0408">Iron</keyword>
<dbReference type="InterPro" id="IPR041792">
    <property type="entry name" value="MPP_PAP"/>
</dbReference>
<evidence type="ECO:0000256" key="10">
    <source>
        <dbReference type="ARBA" id="ARBA00022801"/>
    </source>
</evidence>
<dbReference type="Proteomes" id="UP000030748">
    <property type="component" value="Unassembled WGS sequence"/>
</dbReference>
<evidence type="ECO:0000259" key="16">
    <source>
        <dbReference type="Pfam" id="PF00149"/>
    </source>
</evidence>
<evidence type="ECO:0000256" key="4">
    <source>
        <dbReference type="ARBA" id="ARBA00001962"/>
    </source>
</evidence>
<evidence type="ECO:0000256" key="3">
    <source>
        <dbReference type="ARBA" id="ARBA00001947"/>
    </source>
</evidence>
<accession>A0A022QD15</accession>
<reference evidence="19 20" key="1">
    <citation type="journal article" date="2013" name="Proc. Natl. Acad. Sci. U.S.A.">
        <title>Fine-scale variation in meiotic recombination in Mimulus inferred from population shotgun sequencing.</title>
        <authorList>
            <person name="Hellsten U."/>
            <person name="Wright K.M."/>
            <person name="Jenkins J."/>
            <person name="Shu S."/>
            <person name="Yuan Y."/>
            <person name="Wessler S.R."/>
            <person name="Schmutz J."/>
            <person name="Willis J.H."/>
            <person name="Rokhsar D.S."/>
        </authorList>
    </citation>
    <scope>NUCLEOTIDE SEQUENCE [LARGE SCALE GENOMIC DNA]</scope>
    <source>
        <strain evidence="20">cv. DUN x IM62</strain>
    </source>
</reference>
<evidence type="ECO:0000256" key="13">
    <source>
        <dbReference type="ARBA" id="ARBA00023180"/>
    </source>
</evidence>
<comment type="subunit">
    <text evidence="7">Homodimer; disulfide-linked.</text>
</comment>
<name>A0A022QD15_ERYGU</name>
<comment type="cofactor">
    <cofactor evidence="4">
        <name>Fe cation</name>
        <dbReference type="ChEBI" id="CHEBI:24875"/>
    </cofactor>
</comment>
<dbReference type="GO" id="GO:0046872">
    <property type="term" value="F:metal ion binding"/>
    <property type="evidence" value="ECO:0007669"/>
    <property type="project" value="UniProtKB-KW"/>
</dbReference>
<dbReference type="PANTHER" id="PTHR22953">
    <property type="entry name" value="ACID PHOSPHATASE RELATED"/>
    <property type="match status" value="1"/>
</dbReference>
<dbReference type="InterPro" id="IPR008963">
    <property type="entry name" value="Purple_acid_Pase-like_N"/>
</dbReference>
<keyword evidence="10 14" id="KW-0378">Hydrolase</keyword>
<dbReference type="STRING" id="4155.A0A022QD15"/>
<evidence type="ECO:0000256" key="1">
    <source>
        <dbReference type="ARBA" id="ARBA00000032"/>
    </source>
</evidence>
<evidence type="ECO:0000256" key="8">
    <source>
        <dbReference type="ARBA" id="ARBA00022723"/>
    </source>
</evidence>
<keyword evidence="13" id="KW-0325">Glycoprotein</keyword>
<dbReference type="CDD" id="cd00839">
    <property type="entry name" value="MPP_PAPs"/>
    <property type="match status" value="1"/>
</dbReference>
<dbReference type="InterPro" id="IPR039331">
    <property type="entry name" value="PAPs-like"/>
</dbReference>
<comment type="catalytic activity">
    <reaction evidence="1 14">
        <text>a phosphate monoester + H2O = an alcohol + phosphate</text>
        <dbReference type="Rhea" id="RHEA:15017"/>
        <dbReference type="ChEBI" id="CHEBI:15377"/>
        <dbReference type="ChEBI" id="CHEBI:30879"/>
        <dbReference type="ChEBI" id="CHEBI:43474"/>
        <dbReference type="ChEBI" id="CHEBI:67140"/>
        <dbReference type="EC" id="3.1.3.2"/>
    </reaction>
</comment>
<dbReference type="Gene3D" id="3.60.21.10">
    <property type="match status" value="1"/>
</dbReference>
<dbReference type="Pfam" id="PF14008">
    <property type="entry name" value="Metallophos_C"/>
    <property type="match status" value="1"/>
</dbReference>
<feature type="region of interest" description="Disordered" evidence="15">
    <location>
        <begin position="1"/>
        <end position="31"/>
    </location>
</feature>
<dbReference type="Pfam" id="PF00149">
    <property type="entry name" value="Metallophos"/>
    <property type="match status" value="1"/>
</dbReference>
<feature type="domain" description="Purple acid phosphatase C-terminal" evidence="17">
    <location>
        <begin position="445"/>
        <end position="502"/>
    </location>
</feature>
<dbReference type="InterPro" id="IPR025733">
    <property type="entry name" value="PAPs_C"/>
</dbReference>
<dbReference type="Gene3D" id="2.60.40.380">
    <property type="entry name" value="Purple acid phosphatase-like, N-terminal"/>
    <property type="match status" value="1"/>
</dbReference>
<comment type="cofactor">
    <cofactor evidence="3">
        <name>Zn(2+)</name>
        <dbReference type="ChEBI" id="CHEBI:29105"/>
    </cofactor>
</comment>
<dbReference type="InterPro" id="IPR004843">
    <property type="entry name" value="Calcineurin-like_PHP"/>
</dbReference>
<dbReference type="SUPFAM" id="SSF49363">
    <property type="entry name" value="Purple acid phosphatase, N-terminal domain"/>
    <property type="match status" value="1"/>
</dbReference>
<feature type="domain" description="Purple acid phosphatase N-terminal" evidence="18">
    <location>
        <begin position="118"/>
        <end position="211"/>
    </location>
</feature>
<comment type="cofactor">
    <cofactor evidence="2">
        <name>Mn(2+)</name>
        <dbReference type="ChEBI" id="CHEBI:29035"/>
    </cofactor>
</comment>
<proteinExistence type="inferred from homology"/>
<keyword evidence="8" id="KW-0479">Metal-binding</keyword>
<evidence type="ECO:0000256" key="11">
    <source>
        <dbReference type="ARBA" id="ARBA00022833"/>
    </source>
</evidence>
<feature type="domain" description="Calcineurin-like phosphoesterase" evidence="16">
    <location>
        <begin position="222"/>
        <end position="419"/>
    </location>
</feature>
<dbReference type="AlphaFoldDB" id="A0A022QD15"/>
<dbReference type="Pfam" id="PF16656">
    <property type="entry name" value="Pur_ac_phosph_N"/>
    <property type="match status" value="1"/>
</dbReference>
<evidence type="ECO:0000256" key="5">
    <source>
        <dbReference type="ARBA" id="ARBA00001973"/>
    </source>
</evidence>
<dbReference type="EMBL" id="KI631864">
    <property type="protein sequence ID" value="EYU25836.1"/>
    <property type="molecule type" value="Genomic_DNA"/>
</dbReference>
<gene>
    <name evidence="19" type="ORF">MIMGU_mgv1a026196mg</name>
</gene>
<evidence type="ECO:0000259" key="18">
    <source>
        <dbReference type="Pfam" id="PF16656"/>
    </source>
</evidence>
<dbReference type="GO" id="GO:0009505">
    <property type="term" value="C:plant-type cell wall"/>
    <property type="evidence" value="ECO:0000318"/>
    <property type="project" value="GO_Central"/>
</dbReference>
<dbReference type="eggNOG" id="KOG1378">
    <property type="taxonomic scope" value="Eukaryota"/>
</dbReference>
<feature type="compositionally biased region" description="Polar residues" evidence="15">
    <location>
        <begin position="19"/>
        <end position="29"/>
    </location>
</feature>
<protein>
    <recommendedName>
        <fullName evidence="14">Purple acid phosphatase</fullName>
        <ecNumber evidence="14">3.1.3.2</ecNumber>
    </recommendedName>
</protein>
<dbReference type="FunFam" id="3.60.21.10:FF:000034">
    <property type="entry name" value="Fe(3+)-Zn(2+) purple acid phosphatase"/>
    <property type="match status" value="1"/>
</dbReference>
<organism evidence="19 20">
    <name type="scientific">Erythranthe guttata</name>
    <name type="common">Yellow monkey flower</name>
    <name type="synonym">Mimulus guttatus</name>
    <dbReference type="NCBI Taxonomy" id="4155"/>
    <lineage>
        <taxon>Eukaryota</taxon>
        <taxon>Viridiplantae</taxon>
        <taxon>Streptophyta</taxon>
        <taxon>Embryophyta</taxon>
        <taxon>Tracheophyta</taxon>
        <taxon>Spermatophyta</taxon>
        <taxon>Magnoliopsida</taxon>
        <taxon>eudicotyledons</taxon>
        <taxon>Gunneridae</taxon>
        <taxon>Pentapetalae</taxon>
        <taxon>asterids</taxon>
        <taxon>lamiids</taxon>
        <taxon>Lamiales</taxon>
        <taxon>Phrymaceae</taxon>
        <taxon>Erythranthe</taxon>
    </lineage>
</organism>
<evidence type="ECO:0000256" key="7">
    <source>
        <dbReference type="ARBA" id="ARBA00011748"/>
    </source>
</evidence>